<dbReference type="AlphaFoldDB" id="A0A9D1WGN2"/>
<evidence type="ECO:0000313" key="1">
    <source>
        <dbReference type="EMBL" id="HIX58895.1"/>
    </source>
</evidence>
<gene>
    <name evidence="1" type="ORF">IAA45_04160</name>
</gene>
<comment type="caution">
    <text evidence="1">The sequence shown here is derived from an EMBL/GenBank/DDBJ whole genome shotgun (WGS) entry which is preliminary data.</text>
</comment>
<protein>
    <submittedName>
        <fullName evidence="1">Uncharacterized protein</fullName>
    </submittedName>
</protein>
<dbReference type="EMBL" id="DXEX01000095">
    <property type="protein sequence ID" value="HIX58895.1"/>
    <property type="molecule type" value="Genomic_DNA"/>
</dbReference>
<reference evidence="1" key="1">
    <citation type="journal article" date="2021" name="PeerJ">
        <title>Extensive microbial diversity within the chicken gut microbiome revealed by metagenomics and culture.</title>
        <authorList>
            <person name="Gilroy R."/>
            <person name="Ravi A."/>
            <person name="Getino M."/>
            <person name="Pursley I."/>
            <person name="Horton D.L."/>
            <person name="Alikhan N.F."/>
            <person name="Baker D."/>
            <person name="Gharbi K."/>
            <person name="Hall N."/>
            <person name="Watson M."/>
            <person name="Adriaenssens E.M."/>
            <person name="Foster-Nyarko E."/>
            <person name="Jarju S."/>
            <person name="Secka A."/>
            <person name="Antonio M."/>
            <person name="Oren A."/>
            <person name="Chaudhuri R.R."/>
            <person name="La Ragione R."/>
            <person name="Hildebrand F."/>
            <person name="Pallen M.J."/>
        </authorList>
    </citation>
    <scope>NUCLEOTIDE SEQUENCE</scope>
    <source>
        <strain evidence="1">ChiSjej1B19-8411</strain>
    </source>
</reference>
<name>A0A9D1WGN2_9FIRM</name>
<evidence type="ECO:0000313" key="2">
    <source>
        <dbReference type="Proteomes" id="UP000886817"/>
    </source>
</evidence>
<sequence length="158" mass="17348">MPVQAYTPVNGRILSITTSAEDCCQKQLALLTDNGPVNLLLTPDTYVVNSMRLRVGMQITAFYDSSLPVPLIYPPQYRPVIITGHRANEMVTVNWFDPELLAADASLQLNLAPSTEVVSANGQPFTCSPGNHNLIVYYTSTTRSLPPQTTPRKIIVLC</sequence>
<proteinExistence type="predicted"/>
<organism evidence="1 2">
    <name type="scientific">Candidatus Blautia gallistercoris</name>
    <dbReference type="NCBI Taxonomy" id="2838490"/>
    <lineage>
        <taxon>Bacteria</taxon>
        <taxon>Bacillati</taxon>
        <taxon>Bacillota</taxon>
        <taxon>Clostridia</taxon>
        <taxon>Lachnospirales</taxon>
        <taxon>Lachnospiraceae</taxon>
        <taxon>Blautia</taxon>
    </lineage>
</organism>
<reference evidence="1" key="2">
    <citation type="submission" date="2021-04" db="EMBL/GenBank/DDBJ databases">
        <authorList>
            <person name="Gilroy R."/>
        </authorList>
    </citation>
    <scope>NUCLEOTIDE SEQUENCE</scope>
    <source>
        <strain evidence="1">ChiSjej1B19-8411</strain>
    </source>
</reference>
<dbReference type="Proteomes" id="UP000886817">
    <property type="component" value="Unassembled WGS sequence"/>
</dbReference>
<accession>A0A9D1WGN2</accession>